<gene>
    <name evidence="1" type="ORF">A1OE_710</name>
</gene>
<dbReference type="HOGENOM" id="CLU_3231075_0_0_5"/>
<dbReference type="AlphaFoldDB" id="K7Z4G0"/>
<accession>K7Z4G0</accession>
<evidence type="ECO:0000313" key="2">
    <source>
        <dbReference type="Proteomes" id="UP000010077"/>
    </source>
</evidence>
<proteinExistence type="predicted"/>
<protein>
    <submittedName>
        <fullName evidence="1">Uncharacterized protein</fullName>
    </submittedName>
</protein>
<dbReference type="Proteomes" id="UP000010077">
    <property type="component" value="Chromosome"/>
</dbReference>
<dbReference type="KEGG" id="thal:A1OE_710"/>
<organism evidence="1 2">
    <name type="scientific">Candidatus Endolissoclinum faulkneri L2</name>
    <dbReference type="NCBI Taxonomy" id="1193729"/>
    <lineage>
        <taxon>Bacteria</taxon>
        <taxon>Pseudomonadati</taxon>
        <taxon>Pseudomonadota</taxon>
        <taxon>Alphaproteobacteria</taxon>
        <taxon>Rhodospirillales</taxon>
        <taxon>Rhodospirillaceae</taxon>
        <taxon>Candidatus Endolissoclinum</taxon>
    </lineage>
</organism>
<dbReference type="EMBL" id="CP003539">
    <property type="protein sequence ID" value="AFX98898.1"/>
    <property type="molecule type" value="Genomic_DNA"/>
</dbReference>
<sequence length="43" mass="5098">MWHLCIKYAWFAKPIFLLFLASSKSLNKFAAKNPRKGYKTHLK</sequence>
<evidence type="ECO:0000313" key="1">
    <source>
        <dbReference type="EMBL" id="AFX98898.1"/>
    </source>
</evidence>
<reference evidence="1 2" key="1">
    <citation type="journal article" date="2012" name="Proc. Natl. Acad. Sci. U.S.A.">
        <title>Genome streamlining and chemical defense in a coral reef symbiosis.</title>
        <authorList>
            <person name="Kwan J.C."/>
            <person name="Donia M.S."/>
            <person name="Han A.W."/>
            <person name="Hirose E."/>
            <person name="Haygood M.G."/>
            <person name="Schmidt E.W."/>
        </authorList>
    </citation>
    <scope>NUCLEOTIDE SEQUENCE [LARGE SCALE GENOMIC DNA]</scope>
    <source>
        <strain evidence="1 2">L2</strain>
    </source>
</reference>
<keyword evidence="2" id="KW-1185">Reference proteome</keyword>
<name>K7Z4G0_9PROT</name>